<comment type="subcellular location">
    <subcellularLocation>
        <location evidence="1">Membrane</location>
        <topology evidence="1">Single-pass membrane protein</topology>
    </subcellularLocation>
</comment>
<dbReference type="RefSeq" id="WP_187753185.1">
    <property type="nucleotide sequence ID" value="NZ_CAUZLR010000001.1"/>
</dbReference>
<dbReference type="InterPro" id="IPR058794">
    <property type="entry name" value="HB_LcnD"/>
</dbReference>
<evidence type="ECO:0000259" key="9">
    <source>
        <dbReference type="Pfam" id="PF25935"/>
    </source>
</evidence>
<keyword evidence="5 7" id="KW-0472">Membrane</keyword>
<evidence type="ECO:0000256" key="7">
    <source>
        <dbReference type="SAM" id="Phobius"/>
    </source>
</evidence>
<evidence type="ECO:0000313" key="11">
    <source>
        <dbReference type="EMBL" id="CAK1223263.1"/>
    </source>
</evidence>
<evidence type="ECO:0000256" key="1">
    <source>
        <dbReference type="ARBA" id="ARBA00004167"/>
    </source>
</evidence>
<feature type="transmembrane region" description="Helical" evidence="7">
    <location>
        <begin position="24"/>
        <end position="41"/>
    </location>
</feature>
<dbReference type="EMBL" id="CAUZLR010000001">
    <property type="protein sequence ID" value="CAK1223263.1"/>
    <property type="molecule type" value="Genomic_DNA"/>
</dbReference>
<dbReference type="InterPro" id="IPR058786">
    <property type="entry name" value="BSH_LcnD"/>
</dbReference>
<keyword evidence="3 7" id="KW-0812">Transmembrane</keyword>
<evidence type="ECO:0000256" key="2">
    <source>
        <dbReference type="ARBA" id="ARBA00009477"/>
    </source>
</evidence>
<keyword evidence="12" id="KW-1185">Reference proteome</keyword>
<reference evidence="11 12" key="1">
    <citation type="submission" date="2023-10" db="EMBL/GenBank/DDBJ databases">
        <authorList>
            <person name="Botero Cardona J."/>
        </authorList>
    </citation>
    <scope>NUCLEOTIDE SEQUENCE [LARGE SCALE GENOMIC DNA]</scope>
    <source>
        <strain evidence="11 12">R-54839</strain>
    </source>
</reference>
<keyword evidence="4 7" id="KW-1133">Transmembrane helix</keyword>
<evidence type="ECO:0000256" key="4">
    <source>
        <dbReference type="ARBA" id="ARBA00022989"/>
    </source>
</evidence>
<protein>
    <submittedName>
        <fullName evidence="11">Multidrug resistance efflux pump EmrA (EmrA)</fullName>
    </submittedName>
</protein>
<evidence type="ECO:0000256" key="3">
    <source>
        <dbReference type="ARBA" id="ARBA00022692"/>
    </source>
</evidence>
<dbReference type="Gene3D" id="2.40.30.170">
    <property type="match status" value="1"/>
</dbReference>
<accession>A0ABM9MLE5</accession>
<dbReference type="Pfam" id="PF25940">
    <property type="entry name" value="LcnD_C"/>
    <property type="match status" value="1"/>
</dbReference>
<evidence type="ECO:0000313" key="12">
    <source>
        <dbReference type="Proteomes" id="UP001314261"/>
    </source>
</evidence>
<dbReference type="InterPro" id="IPR058795">
    <property type="entry name" value="LcnD_C"/>
</dbReference>
<feature type="region of interest" description="Disordered" evidence="6">
    <location>
        <begin position="166"/>
        <end position="187"/>
    </location>
</feature>
<dbReference type="PANTHER" id="PTHR30386:SF26">
    <property type="entry name" value="TRANSPORT PROTEIN COMB"/>
    <property type="match status" value="1"/>
</dbReference>
<evidence type="ECO:0000259" key="8">
    <source>
        <dbReference type="Pfam" id="PF25887"/>
    </source>
</evidence>
<dbReference type="InterPro" id="IPR050739">
    <property type="entry name" value="MFP"/>
</dbReference>
<dbReference type="Proteomes" id="UP001314261">
    <property type="component" value="Unassembled WGS sequence"/>
</dbReference>
<organism evidence="11 12">
    <name type="scientific">Fructobacillus fructosus</name>
    <dbReference type="NCBI Taxonomy" id="1631"/>
    <lineage>
        <taxon>Bacteria</taxon>
        <taxon>Bacillati</taxon>
        <taxon>Bacillota</taxon>
        <taxon>Bacilli</taxon>
        <taxon>Lactobacillales</taxon>
        <taxon>Lactobacillaceae</taxon>
        <taxon>Fructobacillus</taxon>
    </lineage>
</organism>
<feature type="domain" description="LcnD-like barrel-sandwich hybrid" evidence="9">
    <location>
        <begin position="60"/>
        <end position="261"/>
    </location>
</feature>
<name>A0ABM9MLE5_9LACO</name>
<sequence>MFKENQLESAEFYNRRYGTFTTKLIWPIMIAVLLTVLFLCFTKKELTVKAVGQIIPQSTLTTIQSANNSVITQNNLKENKVVHRGETLVVFNNQDTTISQINNQQKIDRTNRHLQALNTFKKSVEQGKNLFTTNDDYGYSEQYTDYQSQLDNLNRSNQEGIDEINQSDAEQKNKEKKINQSQQEANQKIQSLKAKTLASINQEIQSLKDSKLDLNSNQISLVNAANNAVLKAPTDGVLHLKGATTNSQYLPSGTEIAEIYPVLNEQTKLEVSFVVPANQMNSLKINQKIRFHANQSGPKPLLLNGTINQIDEAPTNTKQGNVYTIRARLMPTQSELEEIRYGVEGTVSIITGKKTWLNYLRELILAK</sequence>
<comment type="caution">
    <text evidence="11">The sequence shown here is derived from an EMBL/GenBank/DDBJ whole genome shotgun (WGS) entry which is preliminary data.</text>
</comment>
<dbReference type="Pfam" id="PF25935">
    <property type="entry name" value="BSH_LcnD"/>
    <property type="match status" value="1"/>
</dbReference>
<evidence type="ECO:0000256" key="6">
    <source>
        <dbReference type="SAM" id="MobiDB-lite"/>
    </source>
</evidence>
<feature type="compositionally biased region" description="Basic and acidic residues" evidence="6">
    <location>
        <begin position="169"/>
        <end position="178"/>
    </location>
</feature>
<feature type="domain" description="LcnD-like C-terminal" evidence="10">
    <location>
        <begin position="266"/>
        <end position="354"/>
    </location>
</feature>
<proteinExistence type="inferred from homology"/>
<dbReference type="PANTHER" id="PTHR30386">
    <property type="entry name" value="MEMBRANE FUSION SUBUNIT OF EMRAB-TOLC MULTIDRUG EFFLUX PUMP"/>
    <property type="match status" value="1"/>
</dbReference>
<comment type="similarity">
    <text evidence="2">Belongs to the membrane fusion protein (MFP) (TC 8.A.1) family.</text>
</comment>
<evidence type="ECO:0000259" key="10">
    <source>
        <dbReference type="Pfam" id="PF25940"/>
    </source>
</evidence>
<gene>
    <name evidence="11" type="ORF">R54839_PPFHFPJH_00051</name>
</gene>
<dbReference type="Pfam" id="PF25887">
    <property type="entry name" value="HB_LcnD"/>
    <property type="match status" value="1"/>
</dbReference>
<evidence type="ECO:0000256" key="5">
    <source>
        <dbReference type="ARBA" id="ARBA00023136"/>
    </source>
</evidence>
<feature type="domain" description="LcnD-like long helical bundle" evidence="8">
    <location>
        <begin position="103"/>
        <end position="190"/>
    </location>
</feature>